<keyword evidence="3" id="KW-1185">Reference proteome</keyword>
<organism evidence="2 3">
    <name type="scientific">Tepidimicrobium xylanilyticum</name>
    <dbReference type="NCBI Taxonomy" id="1123352"/>
    <lineage>
        <taxon>Bacteria</taxon>
        <taxon>Bacillati</taxon>
        <taxon>Bacillota</taxon>
        <taxon>Tissierellia</taxon>
        <taxon>Tissierellales</taxon>
        <taxon>Tepidimicrobiaceae</taxon>
        <taxon>Tepidimicrobium</taxon>
    </lineage>
</organism>
<dbReference type="RefSeq" id="WP_093752058.1">
    <property type="nucleotide sequence ID" value="NZ_FNNG01000004.1"/>
</dbReference>
<evidence type="ECO:0000259" key="1">
    <source>
        <dbReference type="Pfam" id="PF18899"/>
    </source>
</evidence>
<dbReference type="InterPro" id="IPR043714">
    <property type="entry name" value="DUF5655"/>
</dbReference>
<evidence type="ECO:0000313" key="3">
    <source>
        <dbReference type="Proteomes" id="UP000198828"/>
    </source>
</evidence>
<proteinExistence type="predicted"/>
<protein>
    <submittedName>
        <fullName evidence="2">Predicted transport protein</fullName>
    </submittedName>
</protein>
<dbReference type="GO" id="GO:0003676">
    <property type="term" value="F:nucleic acid binding"/>
    <property type="evidence" value="ECO:0007669"/>
    <property type="project" value="InterPro"/>
</dbReference>
<dbReference type="EMBL" id="FNNG01000004">
    <property type="protein sequence ID" value="SDW84035.1"/>
    <property type="molecule type" value="Genomic_DNA"/>
</dbReference>
<dbReference type="Pfam" id="PF18899">
    <property type="entry name" value="DUF5655"/>
    <property type="match status" value="1"/>
</dbReference>
<dbReference type="AlphaFoldDB" id="A0A1H2WU03"/>
<accession>A0A1H2WU03</accession>
<gene>
    <name evidence="2" type="ORF">SAMN05660923_01342</name>
</gene>
<dbReference type="Proteomes" id="UP000198828">
    <property type="component" value="Unassembled WGS sequence"/>
</dbReference>
<name>A0A1H2WU03_9FIRM</name>
<dbReference type="Gene3D" id="3.40.1350.10">
    <property type="match status" value="1"/>
</dbReference>
<feature type="domain" description="DUF5655" evidence="1">
    <location>
        <begin position="193"/>
        <end position="300"/>
    </location>
</feature>
<reference evidence="2 3" key="1">
    <citation type="submission" date="2016-10" db="EMBL/GenBank/DDBJ databases">
        <authorList>
            <person name="de Groot N.N."/>
        </authorList>
    </citation>
    <scope>NUCLEOTIDE SEQUENCE [LARGE SCALE GENOMIC DNA]</scope>
    <source>
        <strain evidence="2 3">DSM 23310</strain>
    </source>
</reference>
<evidence type="ECO:0000313" key="2">
    <source>
        <dbReference type="EMBL" id="SDW84035.1"/>
    </source>
</evidence>
<dbReference type="OrthoDB" id="9798761at2"/>
<sequence length="302" mass="34899">MGDLKLFRIKNGVKELAGTSVAIEKSLQTLIENNMETFFGIKFLASEYSTGKNHGGRIDSLGIDENYCPVILEYKRALNENVINQGLFYLDWLMDHKAEFKLLVMERLGKDIADKIEWSMPRLLCIAGDFTKFDEYAVKQINRNIELIRYKKYEDDLILFELVNATTASQTTITSDNSTTKSNIYKTVTENLQQADKELQDIYYSIRDFILSLGDDIQEKVLKYYIAFKKIRNFACVEIYPKSKTILMYLNINPDEVELEEGFTRDVRNIGHYGTGNLEVRINSKDDFERAKGLIAKSYDEN</sequence>
<dbReference type="InterPro" id="IPR011856">
    <property type="entry name" value="tRNA_endonuc-like_dom_sf"/>
</dbReference>